<dbReference type="KEGG" id="vcn:VOLCADRAFT_96580"/>
<organism evidence="5">
    <name type="scientific">Volvox carteri f. nagariensis</name>
    <dbReference type="NCBI Taxonomy" id="3068"/>
    <lineage>
        <taxon>Eukaryota</taxon>
        <taxon>Viridiplantae</taxon>
        <taxon>Chlorophyta</taxon>
        <taxon>core chlorophytes</taxon>
        <taxon>Chlorophyceae</taxon>
        <taxon>CS clade</taxon>
        <taxon>Chlamydomonadales</taxon>
        <taxon>Volvocaceae</taxon>
        <taxon>Volvox</taxon>
    </lineage>
</organism>
<name>D8UAG4_VOLCA</name>
<evidence type="ECO:0000256" key="1">
    <source>
        <dbReference type="SAM" id="Phobius"/>
    </source>
</evidence>
<evidence type="ECO:0000313" key="2">
    <source>
        <dbReference type="EMBL" id="EFJ43316.1"/>
    </source>
</evidence>
<sequence length="145" mass="15265">MRIMRPASLRGPFAVNGYSPCQDATCGDMVNLQTHSASDALASATSLAPGTTFDPQLPDTSVLAAQGFVLALTAVAAGYWWLVVVPSERAALGRSKRLGPLNTYLQELEGPEATQERCLDNPIVATGVLLLLASAAGVLQQQLLR</sequence>
<dbReference type="GeneID" id="9626420"/>
<dbReference type="GeneID" id="9614395"/>
<dbReference type="RefSeq" id="XP_002955676.1">
    <property type="nucleotide sequence ID" value="XM_002955630.1"/>
</dbReference>
<evidence type="ECO:0000313" key="4">
    <source>
        <dbReference type="EMBL" id="EFJ43330.1"/>
    </source>
</evidence>
<dbReference type="AlphaFoldDB" id="D8UAG4"/>
<dbReference type="OrthoDB" id="43106at2759"/>
<dbReference type="InParanoid" id="D8UAG4"/>
<keyword evidence="1" id="KW-0472">Membrane</keyword>
<keyword evidence="1" id="KW-1133">Transmembrane helix</keyword>
<accession>D8UAG4</accession>
<dbReference type="EMBL" id="GL378374">
    <property type="protein sequence ID" value="EFJ43330.1"/>
    <property type="molecule type" value="Genomic_DNA"/>
</dbReference>
<dbReference type="Proteomes" id="UP000001058">
    <property type="component" value="Unassembled WGS sequence"/>
</dbReference>
<dbReference type="RefSeq" id="XP_002955683.1">
    <property type="nucleotide sequence ID" value="XM_002955637.1"/>
</dbReference>
<dbReference type="GeneID" id="9626419"/>
<evidence type="ECO:0000313" key="5">
    <source>
        <dbReference type="Proteomes" id="UP000001058"/>
    </source>
</evidence>
<dbReference type="EMBL" id="GL378374">
    <property type="protein sequence ID" value="EFJ43323.1"/>
    <property type="molecule type" value="Genomic_DNA"/>
</dbReference>
<proteinExistence type="predicted"/>
<keyword evidence="1" id="KW-0812">Transmembrane</keyword>
<dbReference type="EMBL" id="GL378374">
    <property type="protein sequence ID" value="EFJ43316.1"/>
    <property type="molecule type" value="Genomic_DNA"/>
</dbReference>
<feature type="transmembrane region" description="Helical" evidence="1">
    <location>
        <begin position="62"/>
        <end position="82"/>
    </location>
</feature>
<dbReference type="RefSeq" id="XP_002955690.1">
    <property type="nucleotide sequence ID" value="XM_002955644.1"/>
</dbReference>
<protein>
    <submittedName>
        <fullName evidence="2">Uncharacterized protein</fullName>
    </submittedName>
</protein>
<dbReference type="KEGG" id="vcn:VOLCADRAFT_96571"/>
<reference evidence="2 5" key="1">
    <citation type="journal article" date="2010" name="Science">
        <title>Genomic analysis of organismal complexity in the multicellular green alga Volvox carteri.</title>
        <authorList>
            <person name="Prochnik S.E."/>
            <person name="Umen J."/>
            <person name="Nedelcu A.M."/>
            <person name="Hallmann A."/>
            <person name="Miller S.M."/>
            <person name="Nishii I."/>
            <person name="Ferris P."/>
            <person name="Kuo A."/>
            <person name="Mitros T."/>
            <person name="Fritz-Laylin L.K."/>
            <person name="Hellsten U."/>
            <person name="Chapman J."/>
            <person name="Simakov O."/>
            <person name="Rensing S.A."/>
            <person name="Terry A."/>
            <person name="Pangilinan J."/>
            <person name="Kapitonov V."/>
            <person name="Jurka J."/>
            <person name="Salamov A."/>
            <person name="Shapiro H."/>
            <person name="Schmutz J."/>
            <person name="Grimwood J."/>
            <person name="Lindquist E."/>
            <person name="Lucas S."/>
            <person name="Grigoriev I.V."/>
            <person name="Schmitt R."/>
            <person name="Kirk D."/>
            <person name="Rokhsar D.S."/>
        </authorList>
    </citation>
    <scope>NUCLEOTIDE SEQUENCE [LARGE SCALE GENOMIC DNA]</scope>
    <source>
        <strain evidence="2">Eve</strain>
        <strain evidence="5">f. Nagariensis / Eve</strain>
    </source>
</reference>
<gene>
    <name evidence="2" type="ORF">VOLCADRAFT_96571</name>
    <name evidence="3" type="ORF">VOLCADRAFT_96580</name>
    <name evidence="4" type="ORF">VOLCADRAFT_96592</name>
</gene>
<dbReference type="KEGG" id="vcn:VOLCADRAFT_96592"/>
<evidence type="ECO:0000313" key="3">
    <source>
        <dbReference type="EMBL" id="EFJ43323.1"/>
    </source>
</evidence>
<keyword evidence="5" id="KW-1185">Reference proteome</keyword>